<dbReference type="GO" id="GO:0009432">
    <property type="term" value="P:SOS response"/>
    <property type="evidence" value="ECO:0007669"/>
    <property type="project" value="TreeGrafter"/>
</dbReference>
<organism evidence="3 4">
    <name type="scientific">Salinarimonas ramus</name>
    <dbReference type="NCBI Taxonomy" id="690164"/>
    <lineage>
        <taxon>Bacteria</taxon>
        <taxon>Pseudomonadati</taxon>
        <taxon>Pseudomonadota</taxon>
        <taxon>Alphaproteobacteria</taxon>
        <taxon>Hyphomicrobiales</taxon>
        <taxon>Salinarimonadaceae</taxon>
        <taxon>Salinarimonas</taxon>
    </lineage>
</organism>
<dbReference type="Proteomes" id="UP000600449">
    <property type="component" value="Unassembled WGS sequence"/>
</dbReference>
<feature type="domain" description="ATP-grasp" evidence="2">
    <location>
        <begin position="100"/>
        <end position="313"/>
    </location>
</feature>
<sequence>MTKVHVIHENDAWVVPLREAFAELGTPYEEWFLDRGVVDLRAPPPEGVFYNRMSASSHTRDHRFAAEYTGAVLAWLERHGRTIVNDGRALRLEVSKVAQYEALAAHGLRTPDTLAVVGRGGIQDAAAALGYPLILKHNRGGKGLGVRLFLSPEALAEHLASADFEEPIDGITLVQRYVKAPAPFVTRLEFVGGRFLYAVRVDTSEGFELCPADACAIEDVRESAAIGDAACPAVAPAEKFSIVPGYDIPEIPALERFLEANGVGIAGIEVIEDEAGTCYVYDVNTNTNYNPQAEARAGLFGMRAIARHLDGLLAHTRRRAA</sequence>
<dbReference type="EMBL" id="BMMF01000023">
    <property type="protein sequence ID" value="GGK55499.1"/>
    <property type="molecule type" value="Genomic_DNA"/>
</dbReference>
<comment type="caution">
    <text evidence="3">The sequence shown here is derived from an EMBL/GenBank/DDBJ whole genome shotgun (WGS) entry which is preliminary data.</text>
</comment>
<dbReference type="AlphaFoldDB" id="A0A917QL68"/>
<dbReference type="Gene3D" id="3.30.470.20">
    <property type="entry name" value="ATP-grasp fold, B domain"/>
    <property type="match status" value="1"/>
</dbReference>
<proteinExistence type="predicted"/>
<evidence type="ECO:0000256" key="1">
    <source>
        <dbReference type="PROSITE-ProRule" id="PRU00409"/>
    </source>
</evidence>
<dbReference type="InterPro" id="IPR011761">
    <property type="entry name" value="ATP-grasp"/>
</dbReference>
<dbReference type="GO" id="GO:0018169">
    <property type="term" value="F:ribosomal S6-glutamic acid ligase activity"/>
    <property type="evidence" value="ECO:0007669"/>
    <property type="project" value="TreeGrafter"/>
</dbReference>
<dbReference type="PANTHER" id="PTHR21621">
    <property type="entry name" value="RIBOSOMAL PROTEIN S6 MODIFICATION PROTEIN"/>
    <property type="match status" value="1"/>
</dbReference>
<dbReference type="RefSeq" id="WP_188915792.1">
    <property type="nucleotide sequence ID" value="NZ_BMMF01000023.1"/>
</dbReference>
<protein>
    <submittedName>
        <fullName evidence="3">Glutathione synthase</fullName>
    </submittedName>
</protein>
<keyword evidence="4" id="KW-1185">Reference proteome</keyword>
<dbReference type="PANTHER" id="PTHR21621:SF0">
    <property type="entry name" value="BETA-CITRYLGLUTAMATE SYNTHASE B-RELATED"/>
    <property type="match status" value="1"/>
</dbReference>
<keyword evidence="1" id="KW-0067">ATP-binding</keyword>
<dbReference type="PROSITE" id="PS50975">
    <property type="entry name" value="ATP_GRASP"/>
    <property type="match status" value="1"/>
</dbReference>
<dbReference type="GO" id="GO:0005524">
    <property type="term" value="F:ATP binding"/>
    <property type="evidence" value="ECO:0007669"/>
    <property type="project" value="UniProtKB-UniRule"/>
</dbReference>
<dbReference type="GO" id="GO:0005737">
    <property type="term" value="C:cytoplasm"/>
    <property type="evidence" value="ECO:0007669"/>
    <property type="project" value="TreeGrafter"/>
</dbReference>
<gene>
    <name evidence="3" type="ORF">GCM10011322_47670</name>
</gene>
<name>A0A917QL68_9HYPH</name>
<keyword evidence="1" id="KW-0547">Nucleotide-binding</keyword>
<evidence type="ECO:0000313" key="4">
    <source>
        <dbReference type="Proteomes" id="UP000600449"/>
    </source>
</evidence>
<dbReference type="GO" id="GO:0046872">
    <property type="term" value="F:metal ion binding"/>
    <property type="evidence" value="ECO:0007669"/>
    <property type="project" value="InterPro"/>
</dbReference>
<evidence type="ECO:0000259" key="2">
    <source>
        <dbReference type="PROSITE" id="PS50975"/>
    </source>
</evidence>
<evidence type="ECO:0000313" key="3">
    <source>
        <dbReference type="EMBL" id="GGK55499.1"/>
    </source>
</evidence>
<accession>A0A917QL68</accession>
<dbReference type="SUPFAM" id="SSF56059">
    <property type="entry name" value="Glutathione synthetase ATP-binding domain-like"/>
    <property type="match status" value="1"/>
</dbReference>
<reference evidence="3 4" key="1">
    <citation type="journal article" date="2014" name="Int. J. Syst. Evol. Microbiol.">
        <title>Complete genome sequence of Corynebacterium casei LMG S-19264T (=DSM 44701T), isolated from a smear-ripened cheese.</title>
        <authorList>
            <consortium name="US DOE Joint Genome Institute (JGI-PGF)"/>
            <person name="Walter F."/>
            <person name="Albersmeier A."/>
            <person name="Kalinowski J."/>
            <person name="Ruckert C."/>
        </authorList>
    </citation>
    <scope>NUCLEOTIDE SEQUENCE [LARGE SCALE GENOMIC DNA]</scope>
    <source>
        <strain evidence="3 4">CGMCC 1.9161</strain>
    </source>
</reference>